<dbReference type="EMBL" id="PDUD01000038">
    <property type="protein sequence ID" value="PHN02673.1"/>
    <property type="molecule type" value="Genomic_DNA"/>
</dbReference>
<comment type="caution">
    <text evidence="1">The sequence shown here is derived from an EMBL/GenBank/DDBJ whole genome shotgun (WGS) entry which is preliminary data.</text>
</comment>
<name>A0A2D0N4H1_FLAN2</name>
<evidence type="ECO:0000313" key="1">
    <source>
        <dbReference type="EMBL" id="PHN02673.1"/>
    </source>
</evidence>
<organism evidence="1 2">
    <name type="scientific">Flavilitoribacter nigricans (strain ATCC 23147 / DSM 23189 / NBRC 102662 / NCIMB 1420 / SS-2)</name>
    <name type="common">Lewinella nigricans</name>
    <dbReference type="NCBI Taxonomy" id="1122177"/>
    <lineage>
        <taxon>Bacteria</taxon>
        <taxon>Pseudomonadati</taxon>
        <taxon>Bacteroidota</taxon>
        <taxon>Saprospiria</taxon>
        <taxon>Saprospirales</taxon>
        <taxon>Lewinellaceae</taxon>
        <taxon>Flavilitoribacter</taxon>
    </lineage>
</organism>
<gene>
    <name evidence="1" type="ORF">CRP01_31255</name>
</gene>
<accession>A0A2D0N4H1</accession>
<dbReference type="AlphaFoldDB" id="A0A2D0N4H1"/>
<dbReference type="OrthoDB" id="953239at2"/>
<dbReference type="Proteomes" id="UP000223913">
    <property type="component" value="Unassembled WGS sequence"/>
</dbReference>
<evidence type="ECO:0000313" key="2">
    <source>
        <dbReference type="Proteomes" id="UP000223913"/>
    </source>
</evidence>
<proteinExistence type="predicted"/>
<keyword evidence="2" id="KW-1185">Reference proteome</keyword>
<sequence>MKKDILQKEVDQLAVVIAPREDHSEKDELWDTFLVNLYDEPISSVLVSSKGYGEIEGEKMSTTTLRHFFEEIAPQQMVPIEPIQPTLFQLTNEFWVSFVHEGYMYDKKYVFAKGSIHESKVTKLPFSDRQGVMLK</sequence>
<reference evidence="1 2" key="1">
    <citation type="submission" date="2017-10" db="EMBL/GenBank/DDBJ databases">
        <title>The draft genome sequence of Lewinella nigricans NBRC 102662.</title>
        <authorList>
            <person name="Wang K."/>
        </authorList>
    </citation>
    <scope>NUCLEOTIDE SEQUENCE [LARGE SCALE GENOMIC DNA]</scope>
    <source>
        <strain evidence="1 2">NBRC 102662</strain>
    </source>
</reference>
<protein>
    <submittedName>
        <fullName evidence="1">Uncharacterized protein</fullName>
    </submittedName>
</protein>
<dbReference type="RefSeq" id="WP_099154002.1">
    <property type="nucleotide sequence ID" value="NZ_PDUD01000038.1"/>
</dbReference>